<name>A0ABT4CL57_9CLOT</name>
<dbReference type="Pfam" id="PF13649">
    <property type="entry name" value="Methyltransf_25"/>
    <property type="match status" value="1"/>
</dbReference>
<dbReference type="Proteomes" id="UP001079657">
    <property type="component" value="Unassembled WGS sequence"/>
</dbReference>
<dbReference type="EMBL" id="JAPQES010000001">
    <property type="protein sequence ID" value="MCY6369785.1"/>
    <property type="molecule type" value="Genomic_DNA"/>
</dbReference>
<gene>
    <name evidence="5" type="ORF">OXH55_03970</name>
</gene>
<keyword evidence="3" id="KW-0067">ATP-binding</keyword>
<dbReference type="GO" id="GO:0008168">
    <property type="term" value="F:methyltransferase activity"/>
    <property type="evidence" value="ECO:0007669"/>
    <property type="project" value="UniProtKB-KW"/>
</dbReference>
<evidence type="ECO:0000259" key="4">
    <source>
        <dbReference type="Pfam" id="PF13649"/>
    </source>
</evidence>
<keyword evidence="5" id="KW-0489">Methyltransferase</keyword>
<dbReference type="InterPro" id="IPR027417">
    <property type="entry name" value="P-loop_NTPase"/>
</dbReference>
<dbReference type="Pfam" id="PF03266">
    <property type="entry name" value="NTPase_1"/>
    <property type="match status" value="1"/>
</dbReference>
<dbReference type="GO" id="GO:0032259">
    <property type="term" value="P:methylation"/>
    <property type="evidence" value="ECO:0007669"/>
    <property type="project" value="UniProtKB-KW"/>
</dbReference>
<dbReference type="InterPro" id="IPR041698">
    <property type="entry name" value="Methyltransf_25"/>
</dbReference>
<keyword evidence="6" id="KW-1185">Reference proteome</keyword>
<protein>
    <submittedName>
        <fullName evidence="5">Methyltransferase domain-containing protein</fullName>
    </submittedName>
</protein>
<keyword evidence="5" id="KW-0808">Transferase</keyword>
<dbReference type="PANTHER" id="PTHR43146:SF1">
    <property type="entry name" value="CANCER-RELATED NUCLEOSIDE-TRIPHOSPHATASE"/>
    <property type="match status" value="1"/>
</dbReference>
<evidence type="ECO:0000256" key="2">
    <source>
        <dbReference type="ARBA" id="ARBA00022801"/>
    </source>
</evidence>
<comment type="caution">
    <text evidence="5">The sequence shown here is derived from an EMBL/GenBank/DDBJ whole genome shotgun (WGS) entry which is preliminary data.</text>
</comment>
<evidence type="ECO:0000313" key="5">
    <source>
        <dbReference type="EMBL" id="MCY6369785.1"/>
    </source>
</evidence>
<keyword evidence="2" id="KW-0378">Hydrolase</keyword>
<sequence>MKNLFLTGAIGVGKSTLLKKVLEKLYNSIGGFKTEGLLRDNKKTYQMISLYDGSYGYEIGTIKITNENKQKYTTVFDDIGVQIIQNSLIDREVIVMDELGVIEADALIFQKVVKECLDSEKIVLGVLKKHKNSFLDYIKNREDTIVIEVTKENRESLEEYIIHILIGWNVRIKTKGISRWSKEKVRWYNEALNHPENKYPEAFIDEMKKDFKSFQGMKVLDIASGTGVFTFPLSDMGAEVTAVDSSFSGCESIRKQVIDKEIKNVKCITADWTTINVKEKYDISICAFCQDAVNSGALIKKLMNCTKYRIYIITYKHKEHKNFKVDELYPRLGRKKRIFSYDIKDMFNVFKDAQCLYDCKEVSVPFSQYFKNLEETRRFFYDHFNIKTKGEQEIIEEFLHENLGKYKNQIVFPNKRECLMVNIQLSN</sequence>
<dbReference type="InterPro" id="IPR029063">
    <property type="entry name" value="SAM-dependent_MTases_sf"/>
</dbReference>
<dbReference type="SUPFAM" id="SSF52540">
    <property type="entry name" value="P-loop containing nucleoside triphosphate hydrolases"/>
    <property type="match status" value="1"/>
</dbReference>
<dbReference type="InterPro" id="IPR004948">
    <property type="entry name" value="Nuc-triphosphatase_THEP1"/>
</dbReference>
<accession>A0ABT4CL57</accession>
<dbReference type="Gene3D" id="3.40.50.300">
    <property type="entry name" value="P-loop containing nucleotide triphosphate hydrolases"/>
    <property type="match status" value="1"/>
</dbReference>
<dbReference type="RefSeq" id="WP_268048155.1">
    <property type="nucleotide sequence ID" value="NZ_JAPQES010000001.1"/>
</dbReference>
<proteinExistence type="predicted"/>
<reference evidence="5" key="1">
    <citation type="submission" date="2022-12" db="EMBL/GenBank/DDBJ databases">
        <authorList>
            <person name="Wang J."/>
        </authorList>
    </citation>
    <scope>NUCLEOTIDE SEQUENCE</scope>
    <source>
        <strain evidence="5">HY-42-06</strain>
    </source>
</reference>
<keyword evidence="1" id="KW-0547">Nucleotide-binding</keyword>
<dbReference type="CDD" id="cd02440">
    <property type="entry name" value="AdoMet_MTases"/>
    <property type="match status" value="1"/>
</dbReference>
<evidence type="ECO:0000256" key="1">
    <source>
        <dbReference type="ARBA" id="ARBA00022741"/>
    </source>
</evidence>
<evidence type="ECO:0000313" key="6">
    <source>
        <dbReference type="Proteomes" id="UP001079657"/>
    </source>
</evidence>
<evidence type="ECO:0000256" key="3">
    <source>
        <dbReference type="ARBA" id="ARBA00022840"/>
    </source>
</evidence>
<dbReference type="SUPFAM" id="SSF53335">
    <property type="entry name" value="S-adenosyl-L-methionine-dependent methyltransferases"/>
    <property type="match status" value="1"/>
</dbReference>
<dbReference type="Gene3D" id="3.40.50.150">
    <property type="entry name" value="Vaccinia Virus protein VP39"/>
    <property type="match status" value="1"/>
</dbReference>
<dbReference type="PANTHER" id="PTHR43146">
    <property type="entry name" value="CANCER-RELATED NUCLEOSIDE-TRIPHOSPHATASE"/>
    <property type="match status" value="1"/>
</dbReference>
<feature type="domain" description="Methyltransferase" evidence="4">
    <location>
        <begin position="219"/>
        <end position="294"/>
    </location>
</feature>
<organism evidence="5 6">
    <name type="scientific">Clostridium ganghwense</name>
    <dbReference type="NCBI Taxonomy" id="312089"/>
    <lineage>
        <taxon>Bacteria</taxon>
        <taxon>Bacillati</taxon>
        <taxon>Bacillota</taxon>
        <taxon>Clostridia</taxon>
        <taxon>Eubacteriales</taxon>
        <taxon>Clostridiaceae</taxon>
        <taxon>Clostridium</taxon>
    </lineage>
</organism>